<dbReference type="FunFam" id="1.25.40.10:FF:000646">
    <property type="entry name" value="Pentatricopeptide repeat-containing protein, chloroplastic"/>
    <property type="match status" value="1"/>
</dbReference>
<feature type="compositionally biased region" description="Polar residues" evidence="4">
    <location>
        <begin position="1"/>
        <end position="11"/>
    </location>
</feature>
<dbReference type="InterPro" id="IPR002885">
    <property type="entry name" value="PPR_rpt"/>
</dbReference>
<feature type="region of interest" description="Disordered" evidence="4">
    <location>
        <begin position="1"/>
        <end position="30"/>
    </location>
</feature>
<feature type="repeat" description="PPR" evidence="3">
    <location>
        <begin position="484"/>
        <end position="518"/>
    </location>
</feature>
<evidence type="ECO:0000313" key="6">
    <source>
        <dbReference type="EMBL" id="KAF7154313.1"/>
    </source>
</evidence>
<feature type="domain" description="APO" evidence="5">
    <location>
        <begin position="1169"/>
        <end position="1254"/>
    </location>
</feature>
<comment type="caution">
    <text evidence="6">The sequence shown here is derived from an EMBL/GenBank/DDBJ whole genome shotgun (WGS) entry which is preliminary data.</text>
</comment>
<proteinExistence type="inferred from homology"/>
<dbReference type="OrthoDB" id="185373at2759"/>
<dbReference type="Pfam" id="PF05634">
    <property type="entry name" value="APO_RNA-bind"/>
    <property type="match status" value="2"/>
</dbReference>
<dbReference type="InterPro" id="IPR011990">
    <property type="entry name" value="TPR-like_helical_dom_sf"/>
</dbReference>
<dbReference type="PANTHER" id="PTHR47926">
    <property type="entry name" value="PENTATRICOPEPTIDE REPEAT-CONTAINING PROTEIN"/>
    <property type="match status" value="1"/>
</dbReference>
<dbReference type="NCBIfam" id="TIGR00756">
    <property type="entry name" value="PPR"/>
    <property type="match status" value="8"/>
</dbReference>
<dbReference type="Pfam" id="PF13041">
    <property type="entry name" value="PPR_2"/>
    <property type="match status" value="4"/>
</dbReference>
<dbReference type="FunFam" id="1.25.40.10:FF:000380">
    <property type="entry name" value="Pentatricopeptide repeat-containing protein, chloroplastic"/>
    <property type="match status" value="1"/>
</dbReference>
<name>A0A834HI74_RHOSS</name>
<dbReference type="InterPro" id="IPR046960">
    <property type="entry name" value="PPR_At4g14850-like_plant"/>
</dbReference>
<dbReference type="GO" id="GO:0009451">
    <property type="term" value="P:RNA modification"/>
    <property type="evidence" value="ECO:0007669"/>
    <property type="project" value="InterPro"/>
</dbReference>
<sequence length="1276" mass="142339">MASLPVNTSLNPHIPHLNSTRSHKLTPTHLTNLPENGKTYPALHKSYFKQISALSKDGQIQEAADLFTEMQSKNFQIGPEIYAELLQGCVYERDIFMGQQLHALIIKNGESFARNEYVETKLVVFYAKCSLFEATARLFCRIRKQNEFSWAAIIGMNCRMGFRERALLGFCEMQENGILADNFVVPNVLKACGALQLVGFGKGVHGYVLKMGFAECVFVASSLVDMYGKCGVLDEARKKFDKMPERNVVAWNSMIASYVQNGMNEEAIEVFHDMRVEGMELTHVTVSSFLSASANLNVVVEGKQGHAIAIVNGFGLDNILGSSIINFYGKVGLIEDAELVFSRMVKKDVVTWNLLISSYVQHGLVEKALNLCRRMRLENFRFDSVTLASILSASANTTDIKLGQAGYCYCIRNNLESDVVVASSIVNMYGKCGKFTYGRRVFDSTKKRDLVLWNTLLAAYAEKGLSGETLKLFYQMQLESVPPNVISWNSVVLGFMRSGDVEKAKEMFSQMKSLGFQPNLVTWTTLITGMAQNGFADEAILLFQQMLKEGNIPNAVSIVGALSACSNTATLHVGQATHAFIIRHSMFLSIPLTTALADMYGKCGCIDQAKKVFDMVLRKELPMYNALISVYALHGQAEEALALFKLLQEEEIEPDNLTFTSILSACSHSGLVEKGFELFGDMISKYKVKPSIEHYGCLVSLLSRHGKLDEALTLIRRMPFDPDEHILTSLLDACGENEELEIGEHVSNMLFKLEPDHSGNFVALSNTYAAAGKWDEVSRVRALMKEKGMTKNPGCSWIRIGGELHVFVAGDESHLKTKGIHSMLAQLGKEMQLVQIMVHKFPAASLASWNASQRGVILGILEHTRPQLGASSSYSPRLKVRQEKTTITTGICCYGGQRPTKKLNSNKQEACRQNVDLPPILPKGKKKPFPIPLEKILQASREDKKLAQRGIEKPLKPPKNGLLVPDLIPVAYEVLDAWKVLIRGVSQLLHVLPVHGCSECSEVHVAQNGHDIQDCLGQNNTRRRSFHSWVKGSINDILVPMESYHMYDPFGPRVKHETRFSYDRIPAVVELCIQAGVELPVYRSRRRTKPIRMLGNKVIDRGGFAEEPKLSQSVDPTSLLADIDTYGALERYPSPTEEEMPHIAQETIGAYEKVKWGVTKLMRKYTVKACGYCSEVHVGPWGHNAKLCGEFKHQWRDGKHGWQDATVDEVFPPNYVWHVQDPKGPPLRSALKRFYGKAPAVVELCMQAGAQVPDRYKPLMRLDIVVPESEEAFLVA</sequence>
<evidence type="ECO:0000256" key="2">
    <source>
        <dbReference type="ARBA" id="ARBA00061659"/>
    </source>
</evidence>
<dbReference type="Pfam" id="PF01535">
    <property type="entry name" value="PPR"/>
    <property type="match status" value="5"/>
</dbReference>
<gene>
    <name evidence="6" type="ORF">RHSIM_Rhsim01G0089700</name>
</gene>
<feature type="repeat" description="PPR" evidence="3">
    <location>
        <begin position="348"/>
        <end position="382"/>
    </location>
</feature>
<accession>A0A834HI74</accession>
<feature type="repeat" description="PPR" evidence="3">
    <location>
        <begin position="655"/>
        <end position="690"/>
    </location>
</feature>
<feature type="domain" description="APO" evidence="5">
    <location>
        <begin position="996"/>
        <end position="1081"/>
    </location>
</feature>
<feature type="repeat" description="PPR" evidence="3">
    <location>
        <begin position="519"/>
        <end position="553"/>
    </location>
</feature>
<feature type="repeat" description="PPR" evidence="3">
    <location>
        <begin position="247"/>
        <end position="281"/>
    </location>
</feature>
<feature type="repeat" description="PPR" evidence="3">
    <location>
        <begin position="449"/>
        <end position="483"/>
    </location>
</feature>
<dbReference type="Proteomes" id="UP000626092">
    <property type="component" value="Unassembled WGS sequence"/>
</dbReference>
<protein>
    <recommendedName>
        <fullName evidence="5">APO domain-containing protein</fullName>
    </recommendedName>
</protein>
<evidence type="ECO:0000313" key="7">
    <source>
        <dbReference type="Proteomes" id="UP000626092"/>
    </source>
</evidence>
<comment type="similarity">
    <text evidence="2">Belongs to the PPR family. PCMP-E subfamily.</text>
</comment>
<keyword evidence="1" id="KW-0677">Repeat</keyword>
<dbReference type="PANTHER" id="PTHR47926:SF386">
    <property type="entry name" value="PENTATRICOPEPTIDE REPEAT-CONTAINING PROTEIN"/>
    <property type="match status" value="1"/>
</dbReference>
<dbReference type="PROSITE" id="PS51499">
    <property type="entry name" value="APO"/>
    <property type="match status" value="2"/>
</dbReference>
<keyword evidence="7" id="KW-1185">Reference proteome</keyword>
<dbReference type="FunFam" id="1.25.40.10:FF:000196">
    <property type="entry name" value="Pentatricopeptide repeat-containing protein At4g14850"/>
    <property type="match status" value="1"/>
</dbReference>
<dbReference type="Pfam" id="PF20431">
    <property type="entry name" value="E_motif"/>
    <property type="match status" value="1"/>
</dbReference>
<evidence type="ECO:0000256" key="3">
    <source>
        <dbReference type="PROSITE-ProRule" id="PRU00708"/>
    </source>
</evidence>
<dbReference type="InterPro" id="IPR046848">
    <property type="entry name" value="E_motif"/>
</dbReference>
<dbReference type="EMBL" id="WJXA01000001">
    <property type="protein sequence ID" value="KAF7154313.1"/>
    <property type="molecule type" value="Genomic_DNA"/>
</dbReference>
<feature type="repeat" description="PPR" evidence="3">
    <location>
        <begin position="620"/>
        <end position="654"/>
    </location>
</feature>
<evidence type="ECO:0000256" key="4">
    <source>
        <dbReference type="SAM" id="MobiDB-lite"/>
    </source>
</evidence>
<dbReference type="FunFam" id="1.25.40.10:FF:000090">
    <property type="entry name" value="Pentatricopeptide repeat-containing protein, chloroplastic"/>
    <property type="match status" value="1"/>
</dbReference>
<dbReference type="SUPFAM" id="SSF48452">
    <property type="entry name" value="TPR-like"/>
    <property type="match status" value="2"/>
</dbReference>
<dbReference type="AlphaFoldDB" id="A0A834HI74"/>
<evidence type="ECO:0000256" key="1">
    <source>
        <dbReference type="ARBA" id="ARBA00022737"/>
    </source>
</evidence>
<dbReference type="InterPro" id="IPR023342">
    <property type="entry name" value="APO_dom"/>
</dbReference>
<dbReference type="Gene3D" id="1.25.40.10">
    <property type="entry name" value="Tetratricopeptide repeat domain"/>
    <property type="match status" value="5"/>
</dbReference>
<reference evidence="6" key="1">
    <citation type="submission" date="2019-11" db="EMBL/GenBank/DDBJ databases">
        <authorList>
            <person name="Liu Y."/>
            <person name="Hou J."/>
            <person name="Li T.-Q."/>
            <person name="Guan C.-H."/>
            <person name="Wu X."/>
            <person name="Wu H.-Z."/>
            <person name="Ling F."/>
            <person name="Zhang R."/>
            <person name="Shi X.-G."/>
            <person name="Ren J.-P."/>
            <person name="Chen E.-F."/>
            <person name="Sun J.-M."/>
        </authorList>
    </citation>
    <scope>NUCLEOTIDE SEQUENCE</scope>
    <source>
        <strain evidence="6">Adult_tree_wgs_1</strain>
        <tissue evidence="6">Leaves</tissue>
    </source>
</reference>
<dbReference type="GO" id="GO:0003723">
    <property type="term" value="F:RNA binding"/>
    <property type="evidence" value="ECO:0007669"/>
    <property type="project" value="InterPro"/>
</dbReference>
<organism evidence="6 7">
    <name type="scientific">Rhododendron simsii</name>
    <name type="common">Sims's rhododendron</name>
    <dbReference type="NCBI Taxonomy" id="118357"/>
    <lineage>
        <taxon>Eukaryota</taxon>
        <taxon>Viridiplantae</taxon>
        <taxon>Streptophyta</taxon>
        <taxon>Embryophyta</taxon>
        <taxon>Tracheophyta</taxon>
        <taxon>Spermatophyta</taxon>
        <taxon>Magnoliopsida</taxon>
        <taxon>eudicotyledons</taxon>
        <taxon>Gunneridae</taxon>
        <taxon>Pentapetalae</taxon>
        <taxon>asterids</taxon>
        <taxon>Ericales</taxon>
        <taxon>Ericaceae</taxon>
        <taxon>Ericoideae</taxon>
        <taxon>Rhodoreae</taxon>
        <taxon>Rhododendron</taxon>
    </lineage>
</organism>
<evidence type="ECO:0000259" key="5">
    <source>
        <dbReference type="PROSITE" id="PS51499"/>
    </source>
</evidence>
<dbReference type="PROSITE" id="PS51375">
    <property type="entry name" value="PPR"/>
    <property type="match status" value="7"/>
</dbReference>